<gene>
    <name evidence="8" type="ORF">CLV78_12120</name>
</gene>
<evidence type="ECO:0000256" key="5">
    <source>
        <dbReference type="ARBA" id="ARBA00022729"/>
    </source>
</evidence>
<evidence type="ECO:0000256" key="4">
    <source>
        <dbReference type="ARBA" id="ARBA00020071"/>
    </source>
</evidence>
<dbReference type="InterPro" id="IPR051398">
    <property type="entry name" value="Polysacch_Deacetylase"/>
</dbReference>
<evidence type="ECO:0000256" key="2">
    <source>
        <dbReference type="ARBA" id="ARBA00004613"/>
    </source>
</evidence>
<dbReference type="GO" id="GO:0005975">
    <property type="term" value="P:carbohydrate metabolic process"/>
    <property type="evidence" value="ECO:0007669"/>
    <property type="project" value="InterPro"/>
</dbReference>
<dbReference type="GO" id="GO:0016810">
    <property type="term" value="F:hydrolase activity, acting on carbon-nitrogen (but not peptide) bonds"/>
    <property type="evidence" value="ECO:0007669"/>
    <property type="project" value="InterPro"/>
</dbReference>
<comment type="caution">
    <text evidence="8">The sequence shown here is derived from an EMBL/GenBank/DDBJ whole genome shotgun (WGS) entry which is preliminary data.</text>
</comment>
<evidence type="ECO:0000256" key="1">
    <source>
        <dbReference type="ARBA" id="ARBA00003236"/>
    </source>
</evidence>
<dbReference type="AlphaFoldDB" id="A0A2T0REH3"/>
<dbReference type="InterPro" id="IPR002509">
    <property type="entry name" value="NODB_dom"/>
</dbReference>
<comment type="function">
    <text evidence="1">Is involved in generating a small heat-stable compound (Nod), an acylated oligomer of N-acetylglucosamine, that stimulates mitosis in various plant protoplasts.</text>
</comment>
<keyword evidence="9" id="KW-1185">Reference proteome</keyword>
<dbReference type="EMBL" id="PVTD01000021">
    <property type="protein sequence ID" value="PRY19531.1"/>
    <property type="molecule type" value="Genomic_DNA"/>
</dbReference>
<dbReference type="CDD" id="cd10918">
    <property type="entry name" value="CE4_NodB_like_5s_6s"/>
    <property type="match status" value="1"/>
</dbReference>
<dbReference type="RefSeq" id="WP_106208452.1">
    <property type="nucleotide sequence ID" value="NZ_PVTD01000021.1"/>
</dbReference>
<accession>A0A2T0REH3</accession>
<keyword evidence="5" id="KW-0732">Signal</keyword>
<dbReference type="GO" id="GO:0005576">
    <property type="term" value="C:extracellular region"/>
    <property type="evidence" value="ECO:0007669"/>
    <property type="project" value="UniProtKB-SubCell"/>
</dbReference>
<evidence type="ECO:0000259" key="7">
    <source>
        <dbReference type="Pfam" id="PF01522"/>
    </source>
</evidence>
<reference evidence="8 9" key="1">
    <citation type="submission" date="2018-03" db="EMBL/GenBank/DDBJ databases">
        <title>Genomic Encyclopedia of Archaeal and Bacterial Type Strains, Phase II (KMG-II): from individual species to whole genera.</title>
        <authorList>
            <person name="Goeker M."/>
        </authorList>
    </citation>
    <scope>NUCLEOTIDE SEQUENCE [LARGE SCALE GENOMIC DNA]</scope>
    <source>
        <strain evidence="8 9">DSM 29328</strain>
    </source>
</reference>
<feature type="domain" description="NodB homology" evidence="7">
    <location>
        <begin position="68"/>
        <end position="191"/>
    </location>
</feature>
<dbReference type="Gene3D" id="3.20.20.370">
    <property type="entry name" value="Glycoside hydrolase/deacetylase"/>
    <property type="match status" value="1"/>
</dbReference>
<comment type="similarity">
    <text evidence="3">Belongs to the polysaccharide deacetylase family.</text>
</comment>
<proteinExistence type="inferred from homology"/>
<dbReference type="Proteomes" id="UP000239480">
    <property type="component" value="Unassembled WGS sequence"/>
</dbReference>
<evidence type="ECO:0000256" key="3">
    <source>
        <dbReference type="ARBA" id="ARBA00010973"/>
    </source>
</evidence>
<dbReference type="PANTHER" id="PTHR34216:SF3">
    <property type="entry name" value="POLY-BETA-1,6-N-ACETYL-D-GLUCOSAMINE N-DEACETYLASE"/>
    <property type="match status" value="1"/>
</dbReference>
<organism evidence="8 9">
    <name type="scientific">Aliiruegeria haliotis</name>
    <dbReference type="NCBI Taxonomy" id="1280846"/>
    <lineage>
        <taxon>Bacteria</taxon>
        <taxon>Pseudomonadati</taxon>
        <taxon>Pseudomonadota</taxon>
        <taxon>Alphaproteobacteria</taxon>
        <taxon>Rhodobacterales</taxon>
        <taxon>Roseobacteraceae</taxon>
        <taxon>Aliiruegeria</taxon>
    </lineage>
</organism>
<dbReference type="SUPFAM" id="SSF88713">
    <property type="entry name" value="Glycoside hydrolase/deacetylase"/>
    <property type="match status" value="1"/>
</dbReference>
<dbReference type="OrthoDB" id="9782872at2"/>
<protein>
    <recommendedName>
        <fullName evidence="4">Chitooligosaccharide deacetylase</fullName>
    </recommendedName>
    <alternativeName>
        <fullName evidence="6">Nodulation protein B</fullName>
    </alternativeName>
</protein>
<dbReference type="PANTHER" id="PTHR34216">
    <property type="match status" value="1"/>
</dbReference>
<comment type="subcellular location">
    <subcellularLocation>
        <location evidence="2">Secreted</location>
    </subcellularLocation>
</comment>
<name>A0A2T0REH3_9RHOB</name>
<evidence type="ECO:0000313" key="8">
    <source>
        <dbReference type="EMBL" id="PRY19531.1"/>
    </source>
</evidence>
<dbReference type="InterPro" id="IPR011330">
    <property type="entry name" value="Glyco_hydro/deAcase_b/a-brl"/>
</dbReference>
<evidence type="ECO:0000256" key="6">
    <source>
        <dbReference type="ARBA" id="ARBA00032976"/>
    </source>
</evidence>
<evidence type="ECO:0000313" key="9">
    <source>
        <dbReference type="Proteomes" id="UP000239480"/>
    </source>
</evidence>
<dbReference type="Pfam" id="PF01522">
    <property type="entry name" value="Polysacc_deac_1"/>
    <property type="match status" value="1"/>
</dbReference>
<sequence>MSHADDFARGPVLRVVNYHNTPFAGADQFDREFAALSKRFAPVREADLDVWLDTGRWPHDRPGVIPAFYNGYRNNFDVARPLLEKHGLVGWFFAVTAYSSCPVEDQPAFTATRTLATVDDDYDDPRTALSWDELRSLDGPHVVASHTRNHTRVALDDAAKLEDEIVGAQEDFARELGHKVRSFAWLFGGRYGENPMADAAVDRAGYDFLFSNFNVQRLRRG</sequence>